<reference evidence="2" key="1">
    <citation type="submission" date="2021-05" db="EMBL/GenBank/DDBJ databases">
        <authorList>
            <person name="Alioto T."/>
            <person name="Alioto T."/>
            <person name="Gomez Garrido J."/>
        </authorList>
    </citation>
    <scope>NUCLEOTIDE SEQUENCE</scope>
</reference>
<dbReference type="EMBL" id="HBUE01083274">
    <property type="protein sequence ID" value="CAG6478509.1"/>
    <property type="molecule type" value="Transcribed_RNA"/>
</dbReference>
<evidence type="ECO:0000313" key="2">
    <source>
        <dbReference type="EMBL" id="CAG6478509.1"/>
    </source>
</evidence>
<dbReference type="AlphaFoldDB" id="A0A8D8BMH4"/>
<keyword evidence="1" id="KW-0812">Transmembrane</keyword>
<sequence length="112" mass="13710">MCDKTSKYHCQSLFTSWNIQFSGFKYFLLNLVTIFRVIFLKHHLKRAYEHFWNVFLKLSNEQHLFFLLFGCFEYFRLKAVTPKKIKLKILFDLFFKKKIAPQICIIFETHLM</sequence>
<accession>A0A8D8BMH4</accession>
<dbReference type="EMBL" id="HBUE01083267">
    <property type="protein sequence ID" value="CAG6478508.1"/>
    <property type="molecule type" value="Transcribed_RNA"/>
</dbReference>
<evidence type="ECO:0000256" key="1">
    <source>
        <dbReference type="SAM" id="Phobius"/>
    </source>
</evidence>
<proteinExistence type="predicted"/>
<keyword evidence="1" id="KW-0472">Membrane</keyword>
<name>A0A8D8BMH4_CULPI</name>
<protein>
    <submittedName>
        <fullName evidence="2">(northern house mosquito) hypothetical protein</fullName>
    </submittedName>
</protein>
<feature type="transmembrane region" description="Helical" evidence="1">
    <location>
        <begin position="23"/>
        <end position="40"/>
    </location>
</feature>
<organism evidence="2">
    <name type="scientific">Culex pipiens</name>
    <name type="common">House mosquito</name>
    <dbReference type="NCBI Taxonomy" id="7175"/>
    <lineage>
        <taxon>Eukaryota</taxon>
        <taxon>Metazoa</taxon>
        <taxon>Ecdysozoa</taxon>
        <taxon>Arthropoda</taxon>
        <taxon>Hexapoda</taxon>
        <taxon>Insecta</taxon>
        <taxon>Pterygota</taxon>
        <taxon>Neoptera</taxon>
        <taxon>Endopterygota</taxon>
        <taxon>Diptera</taxon>
        <taxon>Nematocera</taxon>
        <taxon>Culicoidea</taxon>
        <taxon>Culicidae</taxon>
        <taxon>Culicinae</taxon>
        <taxon>Culicini</taxon>
        <taxon>Culex</taxon>
        <taxon>Culex</taxon>
    </lineage>
</organism>
<keyword evidence="1" id="KW-1133">Transmembrane helix</keyword>